<dbReference type="InterPro" id="IPR029787">
    <property type="entry name" value="Nucleotide_cyclase"/>
</dbReference>
<dbReference type="AlphaFoldDB" id="A0A0U5BQF1"/>
<dbReference type="InterPro" id="IPR001054">
    <property type="entry name" value="A/G_cyclase"/>
</dbReference>
<evidence type="ECO:0000313" key="3">
    <source>
        <dbReference type="Proteomes" id="UP000218965"/>
    </source>
</evidence>
<dbReference type="EMBL" id="AP017315">
    <property type="protein sequence ID" value="BAU32844.1"/>
    <property type="molecule type" value="Genomic_DNA"/>
</dbReference>
<dbReference type="KEGG" id="malk:MalAC0309_1999"/>
<dbReference type="SUPFAM" id="SSF55073">
    <property type="entry name" value="Nucleotide cyclase"/>
    <property type="match status" value="1"/>
</dbReference>
<dbReference type="Proteomes" id="UP000218965">
    <property type="component" value="Chromosome"/>
</dbReference>
<dbReference type="GO" id="GO:0009190">
    <property type="term" value="P:cyclic nucleotide biosynthetic process"/>
    <property type="evidence" value="ECO:0007669"/>
    <property type="project" value="InterPro"/>
</dbReference>
<sequence length="327" mass="35608">MSGLGGTLRPDEEAHVAIDLDGLLKQVGDRTAEKLDSLPDVIEKGQDLDVTKLPINSTWHRLADVVCVVADLERSTNLAKGRTPAGVASIYDAGVGSIVRILASFGADFIDIQGDAAFALFWDERRYERAFCAAMTIRTYNPTFTKEVHNRWPKAASTGFKVGVASGPVLVKRVGPERQVDFQEPVWAGRPVNYAVKTAQQGATDRLLVTGSVWDVIGKNDYIAFSCGCDSGVPGREPSVLWKSIELEKIPDGQRHGTYVGSTWCSTHGQDFCTEIMAGKTARGGIPHREMSKRNLLDEGTVLLKDASRQRAEEKAASLKTFLDASK</sequence>
<feature type="domain" description="Guanylate cyclase" evidence="1">
    <location>
        <begin position="64"/>
        <end position="236"/>
    </location>
</feature>
<protein>
    <recommendedName>
        <fullName evidence="1">Guanylate cyclase domain-containing protein</fullName>
    </recommendedName>
</protein>
<accession>A0A0U5BQF1</accession>
<dbReference type="Pfam" id="PF00211">
    <property type="entry name" value="Guanylate_cyc"/>
    <property type="match status" value="1"/>
</dbReference>
<organism evidence="2 3">
    <name type="scientific">Microcella alkaliphila</name>
    <dbReference type="NCBI Taxonomy" id="279828"/>
    <lineage>
        <taxon>Bacteria</taxon>
        <taxon>Bacillati</taxon>
        <taxon>Actinomycetota</taxon>
        <taxon>Actinomycetes</taxon>
        <taxon>Micrococcales</taxon>
        <taxon>Microbacteriaceae</taxon>
        <taxon>Microcella</taxon>
    </lineage>
</organism>
<name>A0A0U5BQF1_9MICO</name>
<gene>
    <name evidence="2" type="ORF">MalAC0309_1999</name>
</gene>
<dbReference type="OrthoDB" id="4162550at2"/>
<dbReference type="GO" id="GO:0004016">
    <property type="term" value="F:adenylate cyclase activity"/>
    <property type="evidence" value="ECO:0007669"/>
    <property type="project" value="UniProtKB-ARBA"/>
</dbReference>
<dbReference type="Gene3D" id="3.30.70.1230">
    <property type="entry name" value="Nucleotide cyclase"/>
    <property type="match status" value="1"/>
</dbReference>
<dbReference type="GO" id="GO:0035556">
    <property type="term" value="P:intracellular signal transduction"/>
    <property type="evidence" value="ECO:0007669"/>
    <property type="project" value="InterPro"/>
</dbReference>
<reference evidence="3" key="1">
    <citation type="submission" date="2015-12" db="EMBL/GenBank/DDBJ databases">
        <authorList>
            <person name="Shamseldin A."/>
            <person name="Moawad H."/>
            <person name="Abd El-Rahim W.M."/>
            <person name="Sadowsky M.J."/>
        </authorList>
    </citation>
    <scope>NUCLEOTIDE SEQUENCE [LARGE SCALE GENOMIC DNA]</scope>
    <source>
        <strain evidence="3">JAM AC0309</strain>
    </source>
</reference>
<evidence type="ECO:0000313" key="2">
    <source>
        <dbReference type="EMBL" id="BAU32844.1"/>
    </source>
</evidence>
<reference evidence="2 3" key="2">
    <citation type="submission" date="2016-01" db="EMBL/GenBank/DDBJ databases">
        <title>Microcella alkaliphila JAM AC0309 whole genome shotgun sequence.</title>
        <authorList>
            <person name="Kurata A."/>
            <person name="Hirose Y."/>
            <person name="Kishimoto N."/>
            <person name="Kobayashi T."/>
        </authorList>
    </citation>
    <scope>NUCLEOTIDE SEQUENCE [LARGE SCALE GENOMIC DNA]</scope>
    <source>
        <strain evidence="2 3">JAM AC0309</strain>
    </source>
</reference>
<evidence type="ECO:0000259" key="1">
    <source>
        <dbReference type="Pfam" id="PF00211"/>
    </source>
</evidence>
<proteinExistence type="predicted"/>